<protein>
    <submittedName>
        <fullName evidence="3">Uncharacterized protein</fullName>
    </submittedName>
</protein>
<proteinExistence type="predicted"/>
<dbReference type="InterPro" id="IPR022146">
    <property type="entry name" value="DUF3678"/>
</dbReference>
<name>A0A0E0NAB7_ORYRU</name>
<feature type="chain" id="PRO_5002368879" evidence="2">
    <location>
        <begin position="25"/>
        <end position="100"/>
    </location>
</feature>
<dbReference type="Proteomes" id="UP000008022">
    <property type="component" value="Unassembled WGS sequence"/>
</dbReference>
<evidence type="ECO:0000256" key="1">
    <source>
        <dbReference type="SAM" id="MobiDB-lite"/>
    </source>
</evidence>
<evidence type="ECO:0000313" key="3">
    <source>
        <dbReference type="EnsemblPlants" id="ORUFI02G05150.1"/>
    </source>
</evidence>
<reference evidence="3" key="2">
    <citation type="submission" date="2015-06" db="UniProtKB">
        <authorList>
            <consortium name="EnsemblPlants"/>
        </authorList>
    </citation>
    <scope>IDENTIFICATION</scope>
</reference>
<feature type="compositionally biased region" description="Basic residues" evidence="1">
    <location>
        <begin position="61"/>
        <end position="72"/>
    </location>
</feature>
<sequence length="100" mass="10164">MARKGTAPAAAAATLLLLSCAVAASHTAAAAAAEGSTSPPAAPQLGMPRSATAGGGMRTKMGLRRPPPRRHSHVSDIGIYSASTSSFCLVHVWLDHPFQC</sequence>
<dbReference type="HOGENOM" id="CLU_150285_0_0_1"/>
<feature type="region of interest" description="Disordered" evidence="1">
    <location>
        <begin position="31"/>
        <end position="74"/>
    </location>
</feature>
<dbReference type="AlphaFoldDB" id="A0A0E0NAB7"/>
<reference evidence="4" key="1">
    <citation type="submission" date="2013-06" db="EMBL/GenBank/DDBJ databases">
        <authorList>
            <person name="Zhao Q."/>
        </authorList>
    </citation>
    <scope>NUCLEOTIDE SEQUENCE</scope>
    <source>
        <strain evidence="4">cv. W1943</strain>
    </source>
</reference>
<organism evidence="3 4">
    <name type="scientific">Oryza rufipogon</name>
    <name type="common">Brownbeard rice</name>
    <name type="synonym">Asian wild rice</name>
    <dbReference type="NCBI Taxonomy" id="4529"/>
    <lineage>
        <taxon>Eukaryota</taxon>
        <taxon>Viridiplantae</taxon>
        <taxon>Streptophyta</taxon>
        <taxon>Embryophyta</taxon>
        <taxon>Tracheophyta</taxon>
        <taxon>Spermatophyta</taxon>
        <taxon>Magnoliopsida</taxon>
        <taxon>Liliopsida</taxon>
        <taxon>Poales</taxon>
        <taxon>Poaceae</taxon>
        <taxon>BOP clade</taxon>
        <taxon>Oryzoideae</taxon>
        <taxon>Oryzeae</taxon>
        <taxon>Oryzinae</taxon>
        <taxon>Oryza</taxon>
    </lineage>
</organism>
<accession>A0A0E0NAB7</accession>
<dbReference type="PROSITE" id="PS51257">
    <property type="entry name" value="PROKAR_LIPOPROTEIN"/>
    <property type="match status" value="1"/>
</dbReference>
<evidence type="ECO:0000256" key="2">
    <source>
        <dbReference type="SAM" id="SignalP"/>
    </source>
</evidence>
<keyword evidence="4" id="KW-1185">Reference proteome</keyword>
<feature type="signal peptide" evidence="2">
    <location>
        <begin position="1"/>
        <end position="24"/>
    </location>
</feature>
<dbReference type="EnsemblPlants" id="ORUFI02G05150.1">
    <property type="protein sequence ID" value="ORUFI02G05150.1"/>
    <property type="gene ID" value="ORUFI02G05150"/>
</dbReference>
<dbReference type="Gramene" id="ORUFI02G05150.1">
    <property type="protein sequence ID" value="ORUFI02G05150.1"/>
    <property type="gene ID" value="ORUFI02G05150"/>
</dbReference>
<dbReference type="Pfam" id="PF12435">
    <property type="entry name" value="DUF3678"/>
    <property type="match status" value="1"/>
</dbReference>
<evidence type="ECO:0000313" key="4">
    <source>
        <dbReference type="Proteomes" id="UP000008022"/>
    </source>
</evidence>
<keyword evidence="2" id="KW-0732">Signal</keyword>